<feature type="region of interest" description="Disordered" evidence="7">
    <location>
        <begin position="147"/>
        <end position="194"/>
    </location>
</feature>
<comment type="subcellular location">
    <subcellularLocation>
        <location evidence="1">Early endosome membrane</location>
        <topology evidence="1">Peripheral membrane protein</topology>
        <orientation evidence="1">Cytoplasmic side</orientation>
    </subcellularLocation>
</comment>
<evidence type="ECO:0000256" key="4">
    <source>
        <dbReference type="ARBA" id="ARBA00022927"/>
    </source>
</evidence>
<evidence type="ECO:0000256" key="2">
    <source>
        <dbReference type="ARBA" id="ARBA00022448"/>
    </source>
</evidence>
<feature type="compositionally biased region" description="Basic and acidic residues" evidence="7">
    <location>
        <begin position="18"/>
        <end position="32"/>
    </location>
</feature>
<dbReference type="GO" id="GO:1901981">
    <property type="term" value="F:phosphatidylinositol phosphate binding"/>
    <property type="evidence" value="ECO:0007669"/>
    <property type="project" value="TreeGrafter"/>
</dbReference>
<feature type="domain" description="PX" evidence="8">
    <location>
        <begin position="229"/>
        <end position="346"/>
    </location>
</feature>
<evidence type="ECO:0000259" key="8">
    <source>
        <dbReference type="PROSITE" id="PS50195"/>
    </source>
</evidence>
<dbReference type="Pfam" id="PF00787">
    <property type="entry name" value="PX"/>
    <property type="match status" value="1"/>
</dbReference>
<feature type="region of interest" description="Disordered" evidence="7">
    <location>
        <begin position="95"/>
        <end position="129"/>
    </location>
</feature>
<dbReference type="InterPro" id="IPR039937">
    <property type="entry name" value="SNX20/SNX21"/>
</dbReference>
<dbReference type="GO" id="GO:0015031">
    <property type="term" value="P:protein transport"/>
    <property type="evidence" value="ECO:0007669"/>
    <property type="project" value="UniProtKB-KW"/>
</dbReference>
<dbReference type="InterPro" id="IPR036871">
    <property type="entry name" value="PX_dom_sf"/>
</dbReference>
<evidence type="ECO:0000313" key="10">
    <source>
        <dbReference type="Proteomes" id="UP001346869"/>
    </source>
</evidence>
<proteinExistence type="predicted"/>
<reference evidence="9 10" key="1">
    <citation type="journal article" date="2023" name="Genes (Basel)">
        <title>Chromosome-Level Genome Assembly and Circadian Gene Repertoire of the Patagonia Blennie Eleginops maclovinus-The Closest Ancestral Proxy of Antarctic Cryonotothenioids.</title>
        <authorList>
            <person name="Cheng C.C."/>
            <person name="Rivera-Colon A.G."/>
            <person name="Minhas B.F."/>
            <person name="Wilson L."/>
            <person name="Rayamajhi N."/>
            <person name="Vargas-Chacoff L."/>
            <person name="Catchen J.M."/>
        </authorList>
    </citation>
    <scope>NUCLEOTIDE SEQUENCE [LARGE SCALE GENOMIC DNA]</scope>
    <source>
        <strain evidence="9">JMC-PN-2008</strain>
    </source>
</reference>
<keyword evidence="2" id="KW-0813">Transport</keyword>
<dbReference type="AlphaFoldDB" id="A0AAN7XNI9"/>
<dbReference type="InterPro" id="IPR001683">
    <property type="entry name" value="PX_dom"/>
</dbReference>
<keyword evidence="5" id="KW-0446">Lipid-binding</keyword>
<dbReference type="PANTHER" id="PTHR20939:SF10">
    <property type="entry name" value="SORTING NEXIN-21"/>
    <property type="match status" value="1"/>
</dbReference>
<evidence type="ECO:0000256" key="1">
    <source>
        <dbReference type="ARBA" id="ARBA00004469"/>
    </source>
</evidence>
<dbReference type="GO" id="GO:0031901">
    <property type="term" value="C:early endosome membrane"/>
    <property type="evidence" value="ECO:0007669"/>
    <property type="project" value="UniProtKB-SubCell"/>
</dbReference>
<sequence length="510" mass="56779">MSNIQRAPPPAAGCSRSSFRDRDTQLRVDSNDTNRTGQPRRSLTGAFKRYISLLTWINWTGVSELQAQAPAPPRWPGGLMASRLLDRLKRSLFKEGQAAGPEQEAAFGQKEEEEEEFKEGSWEAELEEEEECVTDRLGGTLCFDSGGVGGGGGGEDGAEGEGSGLDSDSDFLGESMEEGLSSTDASPMAVSPAGPSASLLLTRQLQESWRSLRGLGGGSPSSAGRQLTDNLLFEVTDASVVQEGSAKYVLYTIHVIQSGGSDKTPAIITRRYSDFQRLHALLRRNHGDQMERVCFPRKKLRRNFTAETIAKRSRAFEQYLSHLCSMSVLRGALCVRQFFYLTDLQAAQLLIRVGRYQEALGPLLNAKRLQHKLGWEIYYENQSQAPPLASSHWFFTLVGLASCFQEVEQLEEARDHCDSALRVLTPAETEGRSLPLQDKPHPLTEKPDRPHPLLLPLLQAGVRMSWQTGRDKRHWEELLQEEEQRALLDNQPTIREFLVKHNLQEGEGEG</sequence>
<dbReference type="SMART" id="SM00312">
    <property type="entry name" value="PX"/>
    <property type="match status" value="1"/>
</dbReference>
<feature type="region of interest" description="Disordered" evidence="7">
    <location>
        <begin position="1"/>
        <end position="40"/>
    </location>
</feature>
<feature type="compositionally biased region" description="Basic and acidic residues" evidence="7">
    <location>
        <begin position="438"/>
        <end position="451"/>
    </location>
</feature>
<keyword evidence="10" id="KW-1185">Reference proteome</keyword>
<feature type="compositionally biased region" description="Acidic residues" evidence="7">
    <location>
        <begin position="167"/>
        <end position="177"/>
    </location>
</feature>
<dbReference type="Proteomes" id="UP001346869">
    <property type="component" value="Unassembled WGS sequence"/>
</dbReference>
<comment type="caution">
    <text evidence="9">The sequence shown here is derived from an EMBL/GenBank/DDBJ whole genome shotgun (WGS) entry which is preliminary data.</text>
</comment>
<name>A0AAN7XNI9_ELEMC</name>
<organism evidence="9 10">
    <name type="scientific">Eleginops maclovinus</name>
    <name type="common">Patagonian blennie</name>
    <name type="synonym">Eleginus maclovinus</name>
    <dbReference type="NCBI Taxonomy" id="56733"/>
    <lineage>
        <taxon>Eukaryota</taxon>
        <taxon>Metazoa</taxon>
        <taxon>Chordata</taxon>
        <taxon>Craniata</taxon>
        <taxon>Vertebrata</taxon>
        <taxon>Euteleostomi</taxon>
        <taxon>Actinopterygii</taxon>
        <taxon>Neopterygii</taxon>
        <taxon>Teleostei</taxon>
        <taxon>Neoteleostei</taxon>
        <taxon>Acanthomorphata</taxon>
        <taxon>Eupercaria</taxon>
        <taxon>Perciformes</taxon>
        <taxon>Notothenioidei</taxon>
        <taxon>Eleginopidae</taxon>
        <taxon>Eleginops</taxon>
    </lineage>
</organism>
<dbReference type="PROSITE" id="PS50195">
    <property type="entry name" value="PX"/>
    <property type="match status" value="1"/>
</dbReference>
<feature type="compositionally biased region" description="Low complexity" evidence="7">
    <location>
        <begin position="95"/>
        <end position="108"/>
    </location>
</feature>
<evidence type="ECO:0000313" key="9">
    <source>
        <dbReference type="EMBL" id="KAK5864096.1"/>
    </source>
</evidence>
<dbReference type="EMBL" id="JAUZQC010000011">
    <property type="protein sequence ID" value="KAK5864096.1"/>
    <property type="molecule type" value="Genomic_DNA"/>
</dbReference>
<gene>
    <name evidence="9" type="ORF">PBY51_001064</name>
</gene>
<dbReference type="PANTHER" id="PTHR20939">
    <property type="entry name" value="SORTING NEXIN 20, 21"/>
    <property type="match status" value="1"/>
</dbReference>
<dbReference type="Gene3D" id="3.30.1520.10">
    <property type="entry name" value="Phox-like domain"/>
    <property type="match status" value="1"/>
</dbReference>
<accession>A0AAN7XNI9</accession>
<feature type="region of interest" description="Disordered" evidence="7">
    <location>
        <begin position="428"/>
        <end position="451"/>
    </location>
</feature>
<feature type="compositionally biased region" description="Gly residues" evidence="7">
    <location>
        <begin position="147"/>
        <end position="163"/>
    </location>
</feature>
<keyword evidence="6" id="KW-0472">Membrane</keyword>
<evidence type="ECO:0000256" key="5">
    <source>
        <dbReference type="ARBA" id="ARBA00023121"/>
    </source>
</evidence>
<evidence type="ECO:0000256" key="3">
    <source>
        <dbReference type="ARBA" id="ARBA00022753"/>
    </source>
</evidence>
<keyword evidence="4" id="KW-0653">Protein transport</keyword>
<dbReference type="SUPFAM" id="SSF64268">
    <property type="entry name" value="PX domain"/>
    <property type="match status" value="1"/>
</dbReference>
<feature type="compositionally biased region" description="Acidic residues" evidence="7">
    <location>
        <begin position="111"/>
        <end position="129"/>
    </location>
</feature>
<reference evidence="9 10" key="2">
    <citation type="journal article" date="2023" name="Mol. Biol. Evol.">
        <title>Genomics of Secondarily Temperate Adaptation in the Only Non-Antarctic Icefish.</title>
        <authorList>
            <person name="Rivera-Colon A.G."/>
            <person name="Rayamajhi N."/>
            <person name="Minhas B.F."/>
            <person name="Madrigal G."/>
            <person name="Bilyk K.T."/>
            <person name="Yoon V."/>
            <person name="Hune M."/>
            <person name="Gregory S."/>
            <person name="Cheng C.H.C."/>
            <person name="Catchen J.M."/>
        </authorList>
    </citation>
    <scope>NUCLEOTIDE SEQUENCE [LARGE SCALE GENOMIC DNA]</scope>
    <source>
        <strain evidence="9">JMC-PN-2008</strain>
    </source>
</reference>
<keyword evidence="3" id="KW-0967">Endosome</keyword>
<protein>
    <recommendedName>
        <fullName evidence="8">PX domain-containing protein</fullName>
    </recommendedName>
</protein>
<evidence type="ECO:0000256" key="7">
    <source>
        <dbReference type="SAM" id="MobiDB-lite"/>
    </source>
</evidence>
<evidence type="ECO:0000256" key="6">
    <source>
        <dbReference type="ARBA" id="ARBA00023136"/>
    </source>
</evidence>